<keyword evidence="2" id="KW-1185">Reference proteome</keyword>
<evidence type="ECO:0000313" key="1">
    <source>
        <dbReference type="EMBL" id="POI24673.1"/>
    </source>
</evidence>
<name>A0A2P4SKP5_BAMTH</name>
<accession>A0A2P4SKP5</accession>
<sequence>MYCIKEPNCYRCI</sequence>
<organism evidence="1 2">
    <name type="scientific">Bambusicola thoracicus</name>
    <name type="common">Chinese bamboo-partridge</name>
    <name type="synonym">Perdix thoracica</name>
    <dbReference type="NCBI Taxonomy" id="9083"/>
    <lineage>
        <taxon>Eukaryota</taxon>
        <taxon>Metazoa</taxon>
        <taxon>Chordata</taxon>
        <taxon>Craniata</taxon>
        <taxon>Vertebrata</taxon>
        <taxon>Euteleostomi</taxon>
        <taxon>Archelosauria</taxon>
        <taxon>Archosauria</taxon>
        <taxon>Dinosauria</taxon>
        <taxon>Saurischia</taxon>
        <taxon>Theropoda</taxon>
        <taxon>Coelurosauria</taxon>
        <taxon>Aves</taxon>
        <taxon>Neognathae</taxon>
        <taxon>Galloanserae</taxon>
        <taxon>Galliformes</taxon>
        <taxon>Phasianidae</taxon>
        <taxon>Perdicinae</taxon>
        <taxon>Bambusicola</taxon>
    </lineage>
</organism>
<dbReference type="EMBL" id="PPHD01039269">
    <property type="protein sequence ID" value="POI24673.1"/>
    <property type="molecule type" value="Genomic_DNA"/>
</dbReference>
<comment type="caution">
    <text evidence="1">The sequence shown here is derived from an EMBL/GenBank/DDBJ whole genome shotgun (WGS) entry which is preliminary data.</text>
</comment>
<proteinExistence type="predicted"/>
<reference evidence="1 2" key="1">
    <citation type="submission" date="2018-01" db="EMBL/GenBank/DDBJ databases">
        <title>Comparison of the Chinese Bamboo Partridge and Red Junglefowl genome sequences highlights the importance of demography in genome evolution.</title>
        <authorList>
            <person name="Tiley G.P."/>
            <person name="Kimball R.T."/>
            <person name="Braun E.L."/>
            <person name="Burleigh J.G."/>
        </authorList>
    </citation>
    <scope>NUCLEOTIDE SEQUENCE [LARGE SCALE GENOMIC DNA]</scope>
    <source>
        <strain evidence="1">RTK389</strain>
        <tissue evidence="1">Blood</tissue>
    </source>
</reference>
<dbReference type="Proteomes" id="UP000237246">
    <property type="component" value="Unassembled WGS sequence"/>
</dbReference>
<protein>
    <submittedName>
        <fullName evidence="1">Uncharacterized protein</fullName>
    </submittedName>
</protein>
<gene>
    <name evidence="1" type="ORF">CIB84_011577</name>
</gene>
<evidence type="ECO:0000313" key="2">
    <source>
        <dbReference type="Proteomes" id="UP000237246"/>
    </source>
</evidence>